<dbReference type="InterPro" id="IPR011767">
    <property type="entry name" value="GLR_AS"/>
</dbReference>
<dbReference type="PRINTS" id="PR00160">
    <property type="entry name" value="GLUTAREDOXIN"/>
</dbReference>
<dbReference type="InterPro" id="IPR011906">
    <property type="entry name" value="Glutaredoxin_dom"/>
</dbReference>
<dbReference type="PROSITE" id="PS51352">
    <property type="entry name" value="THIOREDOXIN_2"/>
    <property type="match status" value="1"/>
</dbReference>
<name>A0AAJ0U4I5_9GAMM</name>
<dbReference type="PANTHER" id="PTHR10430:SF16">
    <property type="entry name" value="PEROXIREDOXIN-5, MITOCHONDRIAL"/>
    <property type="match status" value="1"/>
</dbReference>
<gene>
    <name evidence="7" type="ORF">CKO40_11550</name>
</gene>
<dbReference type="PANTHER" id="PTHR10430">
    <property type="entry name" value="PEROXIREDOXIN"/>
    <property type="match status" value="1"/>
</dbReference>
<keyword evidence="3" id="KW-1015">Disulfide bond</keyword>
<evidence type="ECO:0000256" key="5">
    <source>
        <dbReference type="PIRSR" id="PIRSR637944-1"/>
    </source>
</evidence>
<dbReference type="InterPro" id="IPR037944">
    <property type="entry name" value="PRX5-like"/>
</dbReference>
<dbReference type="CDD" id="cd03013">
    <property type="entry name" value="PRX5_like"/>
    <property type="match status" value="1"/>
</dbReference>
<keyword evidence="4" id="KW-0676">Redox-active center</keyword>
<dbReference type="InterPro" id="IPR013740">
    <property type="entry name" value="Redoxin"/>
</dbReference>
<dbReference type="GO" id="GO:0034599">
    <property type="term" value="P:cellular response to oxidative stress"/>
    <property type="evidence" value="ECO:0007669"/>
    <property type="project" value="InterPro"/>
</dbReference>
<dbReference type="GO" id="GO:0005737">
    <property type="term" value="C:cytoplasm"/>
    <property type="evidence" value="ECO:0007669"/>
    <property type="project" value="TreeGrafter"/>
</dbReference>
<keyword evidence="1 7" id="KW-0575">Peroxidase</keyword>
<dbReference type="RefSeq" id="WP_200346371.1">
    <property type="nucleotide sequence ID" value="NZ_NRSJ01000019.1"/>
</dbReference>
<protein>
    <submittedName>
        <fullName evidence="7">Glutathione peroxidase</fullName>
    </submittedName>
</protein>
<keyword evidence="8" id="KW-1185">Reference proteome</keyword>
<evidence type="ECO:0000313" key="7">
    <source>
        <dbReference type="EMBL" id="MBK1705158.1"/>
    </source>
</evidence>
<dbReference type="InterPro" id="IPR013766">
    <property type="entry name" value="Thioredoxin_domain"/>
</dbReference>
<evidence type="ECO:0000256" key="4">
    <source>
        <dbReference type="ARBA" id="ARBA00023284"/>
    </source>
</evidence>
<evidence type="ECO:0000256" key="2">
    <source>
        <dbReference type="ARBA" id="ARBA00023002"/>
    </source>
</evidence>
<dbReference type="InterPro" id="IPR036249">
    <property type="entry name" value="Thioredoxin-like_sf"/>
</dbReference>
<dbReference type="InterPro" id="IPR002109">
    <property type="entry name" value="Glutaredoxin"/>
</dbReference>
<dbReference type="Gene3D" id="3.40.30.10">
    <property type="entry name" value="Glutaredoxin"/>
    <property type="match status" value="2"/>
</dbReference>
<feature type="active site" description="Cysteine sulfenic acid (-SOH) intermediate" evidence="5">
    <location>
        <position position="50"/>
    </location>
</feature>
<dbReference type="InterPro" id="IPR014025">
    <property type="entry name" value="Glutaredoxin_subgr"/>
</dbReference>
<proteinExistence type="predicted"/>
<comment type="caution">
    <text evidence="7">The sequence shown here is derived from an EMBL/GenBank/DDBJ whole genome shotgun (WGS) entry which is preliminary data.</text>
</comment>
<dbReference type="NCBIfam" id="TIGR02190">
    <property type="entry name" value="GlrX-dom"/>
    <property type="match status" value="1"/>
</dbReference>
<dbReference type="AlphaFoldDB" id="A0AAJ0U4I5"/>
<reference evidence="7" key="2">
    <citation type="journal article" date="2020" name="Microorganisms">
        <title>Osmotic Adaptation and Compatible Solute Biosynthesis of Phototrophic Bacteria as Revealed from Genome Analyses.</title>
        <authorList>
            <person name="Imhoff J.F."/>
            <person name="Rahn T."/>
            <person name="Kunzel S."/>
            <person name="Keller A."/>
            <person name="Neulinger S.C."/>
        </authorList>
    </citation>
    <scope>NUCLEOTIDE SEQUENCE</scope>
    <source>
        <strain evidence="7">DSM 11080</strain>
    </source>
</reference>
<evidence type="ECO:0000313" key="8">
    <source>
        <dbReference type="Proteomes" id="UP001296776"/>
    </source>
</evidence>
<evidence type="ECO:0000256" key="3">
    <source>
        <dbReference type="ARBA" id="ARBA00023157"/>
    </source>
</evidence>
<organism evidence="7 8">
    <name type="scientific">Halochromatium glycolicum</name>
    <dbReference type="NCBI Taxonomy" id="85075"/>
    <lineage>
        <taxon>Bacteria</taxon>
        <taxon>Pseudomonadati</taxon>
        <taxon>Pseudomonadota</taxon>
        <taxon>Gammaproteobacteria</taxon>
        <taxon>Chromatiales</taxon>
        <taxon>Chromatiaceae</taxon>
        <taxon>Halochromatium</taxon>
    </lineage>
</organism>
<dbReference type="GO" id="GO:0008379">
    <property type="term" value="F:thioredoxin peroxidase activity"/>
    <property type="evidence" value="ECO:0007669"/>
    <property type="project" value="InterPro"/>
</dbReference>
<dbReference type="Pfam" id="PF00462">
    <property type="entry name" value="Glutaredoxin"/>
    <property type="match status" value="1"/>
</dbReference>
<dbReference type="Pfam" id="PF08534">
    <property type="entry name" value="Redoxin"/>
    <property type="match status" value="1"/>
</dbReference>
<dbReference type="EMBL" id="NRSJ01000019">
    <property type="protein sequence ID" value="MBK1705158.1"/>
    <property type="molecule type" value="Genomic_DNA"/>
</dbReference>
<dbReference type="PROSITE" id="PS00195">
    <property type="entry name" value="GLUTAREDOXIN_1"/>
    <property type="match status" value="1"/>
</dbReference>
<sequence>MLQDRTGQKVPNVTFRTRTDRDWEDVTTDDIFKGKTVIVFSLPGAFTPTCSSTHVPRFNQLAPVFKQHGVDEIVCMSVNDGFVMKAWQEDENAHNLRFIPDGNGEFTEGMGLLVDKDDLGFGKRSWRYSMLVKDGTIEKMFIEPEEPGDPFHVSDADTMLEYIAPNAPKPADVTVFTRVGCPFCAKAKDMLKDAGMQFEELVLNKDYTEETLRAVAASTMVPQVFINGEKVGGSDDLEKWLASR</sequence>
<dbReference type="FunFam" id="3.40.30.10:FF:000160">
    <property type="entry name" value="Peroxiredoxin family protein/glutaredoxin"/>
    <property type="match status" value="1"/>
</dbReference>
<dbReference type="SUPFAM" id="SSF52833">
    <property type="entry name" value="Thioredoxin-like"/>
    <property type="match status" value="1"/>
</dbReference>
<evidence type="ECO:0000259" key="6">
    <source>
        <dbReference type="PROSITE" id="PS51352"/>
    </source>
</evidence>
<dbReference type="Proteomes" id="UP001296776">
    <property type="component" value="Unassembled WGS sequence"/>
</dbReference>
<reference evidence="7" key="1">
    <citation type="submission" date="2017-08" db="EMBL/GenBank/DDBJ databases">
        <authorList>
            <person name="Imhoff J.F."/>
            <person name="Rahn T."/>
            <person name="Kuenzel S."/>
            <person name="Neulinger S.C."/>
        </authorList>
    </citation>
    <scope>NUCLEOTIDE SEQUENCE</scope>
    <source>
        <strain evidence="7">DSM 11080</strain>
    </source>
</reference>
<dbReference type="GO" id="GO:0045454">
    <property type="term" value="P:cell redox homeostasis"/>
    <property type="evidence" value="ECO:0007669"/>
    <property type="project" value="TreeGrafter"/>
</dbReference>
<dbReference type="GO" id="GO:0042744">
    <property type="term" value="P:hydrogen peroxide catabolic process"/>
    <property type="evidence" value="ECO:0007669"/>
    <property type="project" value="TreeGrafter"/>
</dbReference>
<keyword evidence="2" id="KW-0560">Oxidoreductase</keyword>
<dbReference type="PROSITE" id="PS51354">
    <property type="entry name" value="GLUTAREDOXIN_2"/>
    <property type="match status" value="1"/>
</dbReference>
<accession>A0AAJ0U4I5</accession>
<feature type="domain" description="Thioredoxin" evidence="6">
    <location>
        <begin position="4"/>
        <end position="168"/>
    </location>
</feature>
<evidence type="ECO:0000256" key="1">
    <source>
        <dbReference type="ARBA" id="ARBA00022559"/>
    </source>
</evidence>